<gene>
    <name evidence="4" type="ORF">HUN01_11755</name>
</gene>
<dbReference type="InterPro" id="IPR011006">
    <property type="entry name" value="CheY-like_superfamily"/>
</dbReference>
<dbReference type="KEGG" id="ned:HUN01_11755"/>
<dbReference type="InterPro" id="IPR050595">
    <property type="entry name" value="Bact_response_regulator"/>
</dbReference>
<reference evidence="5" key="1">
    <citation type="submission" date="2020-06" db="EMBL/GenBank/DDBJ databases">
        <title>Nostoc edaphicum CCNP1411 genome.</title>
        <authorList>
            <person name="Fidor A."/>
            <person name="Grabski M."/>
            <person name="Gawor J."/>
            <person name="Gromadka R."/>
            <person name="Wegrzyn G."/>
            <person name="Mazur-Marzec H."/>
        </authorList>
    </citation>
    <scope>NUCLEOTIDE SEQUENCE [LARGE SCALE GENOMIC DNA]</scope>
    <source>
        <strain evidence="5">CCNP1411</strain>
    </source>
</reference>
<keyword evidence="5" id="KW-1185">Reference proteome</keyword>
<dbReference type="SMART" id="SM00448">
    <property type="entry name" value="REC"/>
    <property type="match status" value="1"/>
</dbReference>
<protein>
    <submittedName>
        <fullName evidence="4">Response regulator</fullName>
    </submittedName>
</protein>
<dbReference type="EMBL" id="CP054698">
    <property type="protein sequence ID" value="QMS88234.1"/>
    <property type="molecule type" value="Genomic_DNA"/>
</dbReference>
<evidence type="ECO:0000256" key="1">
    <source>
        <dbReference type="ARBA" id="ARBA00022553"/>
    </source>
</evidence>
<evidence type="ECO:0000259" key="3">
    <source>
        <dbReference type="PROSITE" id="PS50110"/>
    </source>
</evidence>
<dbReference type="GO" id="GO:0000160">
    <property type="term" value="P:phosphorelay signal transduction system"/>
    <property type="evidence" value="ECO:0007669"/>
    <property type="project" value="InterPro"/>
</dbReference>
<dbReference type="PANTHER" id="PTHR44591">
    <property type="entry name" value="STRESS RESPONSE REGULATOR PROTEIN 1"/>
    <property type="match status" value="1"/>
</dbReference>
<sequence>MYSNNKFPTNYPSLQGLRVLLVDDNVDFFCSLMTQLLQLYGVEVQTAFSVQQALEIFGQWQPDVLVSDIALPKEDCYTLIQQVRTKAGERGEVVLAISVTGYAHEKMFQRALCAGFDLWFTKPLDFDEFFAVLNCLAICQQSSYAIAQRILGDVPSTARRN</sequence>
<feature type="modified residue" description="4-aspartylphosphate" evidence="2">
    <location>
        <position position="68"/>
    </location>
</feature>
<dbReference type="Gene3D" id="3.40.50.2300">
    <property type="match status" value="1"/>
</dbReference>
<dbReference type="PANTHER" id="PTHR44591:SF3">
    <property type="entry name" value="RESPONSE REGULATORY DOMAIN-CONTAINING PROTEIN"/>
    <property type="match status" value="1"/>
</dbReference>
<dbReference type="RefSeq" id="WP_181931416.1">
    <property type="nucleotide sequence ID" value="NZ_CP054698.1"/>
</dbReference>
<evidence type="ECO:0000313" key="4">
    <source>
        <dbReference type="EMBL" id="QMS88234.1"/>
    </source>
</evidence>
<evidence type="ECO:0000256" key="2">
    <source>
        <dbReference type="PROSITE-ProRule" id="PRU00169"/>
    </source>
</evidence>
<accession>A0A7D7LC88</accession>
<dbReference type="InterPro" id="IPR001789">
    <property type="entry name" value="Sig_transdc_resp-reg_receiver"/>
</dbReference>
<name>A0A7D7LC88_9NOSO</name>
<keyword evidence="1 2" id="KW-0597">Phosphoprotein</keyword>
<dbReference type="Pfam" id="PF00072">
    <property type="entry name" value="Response_reg"/>
    <property type="match status" value="1"/>
</dbReference>
<organism evidence="4 5">
    <name type="scientific">Nostoc edaphicum CCNP1411</name>
    <dbReference type="NCBI Taxonomy" id="1472755"/>
    <lineage>
        <taxon>Bacteria</taxon>
        <taxon>Bacillati</taxon>
        <taxon>Cyanobacteriota</taxon>
        <taxon>Cyanophyceae</taxon>
        <taxon>Nostocales</taxon>
        <taxon>Nostocaceae</taxon>
        <taxon>Nostoc</taxon>
    </lineage>
</organism>
<evidence type="ECO:0000313" key="5">
    <source>
        <dbReference type="Proteomes" id="UP000514713"/>
    </source>
</evidence>
<dbReference type="AlphaFoldDB" id="A0A7D7LC88"/>
<proteinExistence type="predicted"/>
<dbReference type="PROSITE" id="PS50110">
    <property type="entry name" value="RESPONSE_REGULATORY"/>
    <property type="match status" value="1"/>
</dbReference>
<dbReference type="SUPFAM" id="SSF52172">
    <property type="entry name" value="CheY-like"/>
    <property type="match status" value="1"/>
</dbReference>
<feature type="domain" description="Response regulatory" evidence="3">
    <location>
        <begin position="18"/>
        <end position="137"/>
    </location>
</feature>
<dbReference type="Proteomes" id="UP000514713">
    <property type="component" value="Chromosome"/>
</dbReference>